<evidence type="ECO:0000256" key="3">
    <source>
        <dbReference type="ARBA" id="ARBA00023002"/>
    </source>
</evidence>
<protein>
    <recommendedName>
        <fullName evidence="6">Short-chain dehydrogenase</fullName>
    </recommendedName>
</protein>
<dbReference type="PRINTS" id="PR00081">
    <property type="entry name" value="GDHRDH"/>
</dbReference>
<evidence type="ECO:0000313" key="4">
    <source>
        <dbReference type="EMBL" id="KAL2852093.1"/>
    </source>
</evidence>
<dbReference type="PANTHER" id="PTHR24320:SF152">
    <property type="entry name" value="SHORT-CHAIN DEHYDROGENASE_REDUCTASE FAMILY PROTEIN"/>
    <property type="match status" value="1"/>
</dbReference>
<gene>
    <name evidence="4" type="ORF">BJY01DRAFT_244706</name>
</gene>
<dbReference type="Gene3D" id="3.40.50.720">
    <property type="entry name" value="NAD(P)-binding Rossmann-like Domain"/>
    <property type="match status" value="1"/>
</dbReference>
<evidence type="ECO:0008006" key="6">
    <source>
        <dbReference type="Google" id="ProtNLM"/>
    </source>
</evidence>
<dbReference type="SUPFAM" id="SSF51735">
    <property type="entry name" value="NAD(P)-binding Rossmann-fold domains"/>
    <property type="match status" value="1"/>
</dbReference>
<keyword evidence="3" id="KW-0560">Oxidoreductase</keyword>
<dbReference type="InterPro" id="IPR036291">
    <property type="entry name" value="NAD(P)-bd_dom_sf"/>
</dbReference>
<evidence type="ECO:0000256" key="2">
    <source>
        <dbReference type="ARBA" id="ARBA00022857"/>
    </source>
</evidence>
<dbReference type="PANTHER" id="PTHR24320">
    <property type="entry name" value="RETINOL DEHYDROGENASE"/>
    <property type="match status" value="1"/>
</dbReference>
<accession>A0ABR4KII6</accession>
<keyword evidence="2" id="KW-0521">NADP</keyword>
<name>A0ABR4KII6_9EURO</name>
<evidence type="ECO:0000313" key="5">
    <source>
        <dbReference type="Proteomes" id="UP001610446"/>
    </source>
</evidence>
<dbReference type="Proteomes" id="UP001610446">
    <property type="component" value="Unassembled WGS sequence"/>
</dbReference>
<dbReference type="EMBL" id="JBFXLU010000026">
    <property type="protein sequence ID" value="KAL2852093.1"/>
    <property type="molecule type" value="Genomic_DNA"/>
</dbReference>
<reference evidence="4 5" key="1">
    <citation type="submission" date="2024-07" db="EMBL/GenBank/DDBJ databases">
        <title>Section-level genome sequencing and comparative genomics of Aspergillus sections Usti and Cavernicolus.</title>
        <authorList>
            <consortium name="Lawrence Berkeley National Laboratory"/>
            <person name="Nybo J.L."/>
            <person name="Vesth T.C."/>
            <person name="Theobald S."/>
            <person name="Frisvad J.C."/>
            <person name="Larsen T.O."/>
            <person name="Kjaerboelling I."/>
            <person name="Rothschild-Mancinelli K."/>
            <person name="Lyhne E.K."/>
            <person name="Kogle M.E."/>
            <person name="Barry K."/>
            <person name="Clum A."/>
            <person name="Na H."/>
            <person name="Ledsgaard L."/>
            <person name="Lin J."/>
            <person name="Lipzen A."/>
            <person name="Kuo A."/>
            <person name="Riley R."/>
            <person name="Mondo S."/>
            <person name="Labutti K."/>
            <person name="Haridas S."/>
            <person name="Pangalinan J."/>
            <person name="Salamov A.A."/>
            <person name="Simmons B.A."/>
            <person name="Magnuson J.K."/>
            <person name="Chen J."/>
            <person name="Drula E."/>
            <person name="Henrissat B."/>
            <person name="Wiebenga A."/>
            <person name="Lubbers R.J."/>
            <person name="Gomes A.C."/>
            <person name="Makela M.R."/>
            <person name="Stajich J."/>
            <person name="Grigoriev I.V."/>
            <person name="Mortensen U.H."/>
            <person name="De Vries R.P."/>
            <person name="Baker S.E."/>
            <person name="Andersen M.R."/>
        </authorList>
    </citation>
    <scope>NUCLEOTIDE SEQUENCE [LARGE SCALE GENOMIC DNA]</scope>
    <source>
        <strain evidence="4 5">CBS 123904</strain>
    </source>
</reference>
<evidence type="ECO:0000256" key="1">
    <source>
        <dbReference type="ARBA" id="ARBA00006484"/>
    </source>
</evidence>
<keyword evidence="5" id="KW-1185">Reference proteome</keyword>
<proteinExistence type="inferred from homology"/>
<comment type="similarity">
    <text evidence="1">Belongs to the short-chain dehydrogenases/reductases (SDR) family.</text>
</comment>
<comment type="caution">
    <text evidence="4">The sequence shown here is derived from an EMBL/GenBank/DDBJ whole genome shotgun (WGS) entry which is preliminary data.</text>
</comment>
<dbReference type="Pfam" id="PF00106">
    <property type="entry name" value="adh_short"/>
    <property type="match status" value="1"/>
</dbReference>
<organism evidence="4 5">
    <name type="scientific">Aspergillus pseudoustus</name>
    <dbReference type="NCBI Taxonomy" id="1810923"/>
    <lineage>
        <taxon>Eukaryota</taxon>
        <taxon>Fungi</taxon>
        <taxon>Dikarya</taxon>
        <taxon>Ascomycota</taxon>
        <taxon>Pezizomycotina</taxon>
        <taxon>Eurotiomycetes</taxon>
        <taxon>Eurotiomycetidae</taxon>
        <taxon>Eurotiales</taxon>
        <taxon>Aspergillaceae</taxon>
        <taxon>Aspergillus</taxon>
        <taxon>Aspergillus subgen. Nidulantes</taxon>
    </lineage>
</organism>
<sequence length="346" mass="38533">MPGTVIVTGAAGGLGRAIAERVVQDSAAYHCLFTVRNKHSPRVQQLHQFDDAKARNIRTPELDLSSLTSIREFASEVNSQVESGALPPVRALILNAAVFYEKGGLKFTRGDAESESFEMNFAVNYLANFLLTLLLLGSLDKEHGRIVYISSWTHDPSLPINKGHKPEKLPWDMEQLAHPIEKVGPDDEKNDAMRRYGASKLCQVMFMHTLQRRIDKIPSLAKICVLGVDPGGMIHDNLSHKLSAIQRFVLVPPVQAYTKLAVYLWPNGTLRTVEKSSSDVVRAALSTEDPQLGLHPKDVYLNGSELAESAAASQNKENQDLLWRLSLRYAKLDERETALWEENGRL</sequence>
<dbReference type="InterPro" id="IPR002347">
    <property type="entry name" value="SDR_fam"/>
</dbReference>